<dbReference type="CDD" id="cd07823">
    <property type="entry name" value="SRPBCC_5"/>
    <property type="match status" value="1"/>
</dbReference>
<feature type="domain" description="2Fe-2S ferredoxin-type" evidence="7">
    <location>
        <begin position="4"/>
        <end position="80"/>
    </location>
</feature>
<feature type="region of interest" description="Disordered" evidence="6">
    <location>
        <begin position="211"/>
        <end position="233"/>
    </location>
</feature>
<dbReference type="InterPro" id="IPR036010">
    <property type="entry name" value="2Fe-2S_ferredoxin-like_sf"/>
</dbReference>
<dbReference type="InterPro" id="IPR051452">
    <property type="entry name" value="Diverse_Oxidoreductases"/>
</dbReference>
<dbReference type="InterPro" id="IPR010419">
    <property type="entry name" value="CO_DH_gsu"/>
</dbReference>
<dbReference type="KEGG" id="bfz:BAU07_14140"/>
<organism evidence="8 9">
    <name type="scientific">Bordetella flabilis</name>
    <dbReference type="NCBI Taxonomy" id="463014"/>
    <lineage>
        <taxon>Bacteria</taxon>
        <taxon>Pseudomonadati</taxon>
        <taxon>Pseudomonadota</taxon>
        <taxon>Betaproteobacteria</taxon>
        <taxon>Burkholderiales</taxon>
        <taxon>Alcaligenaceae</taxon>
        <taxon>Bordetella</taxon>
    </lineage>
</organism>
<dbReference type="SUPFAM" id="SSF54292">
    <property type="entry name" value="2Fe-2S ferredoxin-like"/>
    <property type="match status" value="1"/>
</dbReference>
<dbReference type="RefSeq" id="WP_066658865.1">
    <property type="nucleotide sequence ID" value="NZ_CBCSCL010000041.1"/>
</dbReference>
<dbReference type="EMBL" id="CP016172">
    <property type="protein sequence ID" value="ANN78078.1"/>
    <property type="molecule type" value="Genomic_DNA"/>
</dbReference>
<dbReference type="Pfam" id="PF06240">
    <property type="entry name" value="COXG"/>
    <property type="match status" value="1"/>
</dbReference>
<dbReference type="InterPro" id="IPR001041">
    <property type="entry name" value="2Fe-2S_ferredoxin-type"/>
</dbReference>
<evidence type="ECO:0000259" key="7">
    <source>
        <dbReference type="PROSITE" id="PS51085"/>
    </source>
</evidence>
<dbReference type="FunFam" id="3.10.20.30:FF:000020">
    <property type="entry name" value="Xanthine dehydrogenase iron-sulfur subunit"/>
    <property type="match status" value="1"/>
</dbReference>
<gene>
    <name evidence="8" type="ORF">BAU07_14140</name>
</gene>
<evidence type="ECO:0000313" key="9">
    <source>
        <dbReference type="Proteomes" id="UP000091926"/>
    </source>
</evidence>
<dbReference type="Pfam" id="PF01799">
    <property type="entry name" value="Fer2_2"/>
    <property type="match status" value="1"/>
</dbReference>
<accession>A0A193GEP6</accession>
<dbReference type="SUPFAM" id="SSF47741">
    <property type="entry name" value="CO dehydrogenase ISP C-domain like"/>
    <property type="match status" value="1"/>
</dbReference>
<evidence type="ECO:0000256" key="4">
    <source>
        <dbReference type="ARBA" id="ARBA00023004"/>
    </source>
</evidence>
<keyword evidence="3" id="KW-0560">Oxidoreductase</keyword>
<dbReference type="InterPro" id="IPR002888">
    <property type="entry name" value="2Fe-2S-bd"/>
</dbReference>
<dbReference type="OrthoDB" id="9179439at2"/>
<protein>
    <submittedName>
        <fullName evidence="8">Carbon monoxide dehydrogenase</fullName>
    </submittedName>
</protein>
<dbReference type="SUPFAM" id="SSF55961">
    <property type="entry name" value="Bet v1-like"/>
    <property type="match status" value="1"/>
</dbReference>
<dbReference type="PANTHER" id="PTHR44379:SF8">
    <property type="entry name" value="XANTHINE DEHYDROGENASE IRON-SULFUR-BINDING SUBUNIT XDHC-RELATED"/>
    <property type="match status" value="1"/>
</dbReference>
<dbReference type="AlphaFoldDB" id="A0A193GEP6"/>
<keyword evidence="9" id="KW-1185">Reference proteome</keyword>
<evidence type="ECO:0000256" key="2">
    <source>
        <dbReference type="ARBA" id="ARBA00022723"/>
    </source>
</evidence>
<keyword evidence="5" id="KW-0411">Iron-sulfur</keyword>
<dbReference type="Gene3D" id="3.10.20.30">
    <property type="match status" value="1"/>
</dbReference>
<dbReference type="InterPro" id="IPR012675">
    <property type="entry name" value="Beta-grasp_dom_sf"/>
</dbReference>
<dbReference type="STRING" id="463014.BAU07_14140"/>
<dbReference type="PROSITE" id="PS00197">
    <property type="entry name" value="2FE2S_FER_1"/>
    <property type="match status" value="1"/>
</dbReference>
<keyword evidence="4" id="KW-0408">Iron</keyword>
<dbReference type="PROSITE" id="PS51085">
    <property type="entry name" value="2FE2S_FER_2"/>
    <property type="match status" value="1"/>
</dbReference>
<evidence type="ECO:0000256" key="1">
    <source>
        <dbReference type="ARBA" id="ARBA00022714"/>
    </source>
</evidence>
<proteinExistence type="predicted"/>
<name>A0A193GEP6_9BORD</name>
<dbReference type="GO" id="GO:0046872">
    <property type="term" value="F:metal ion binding"/>
    <property type="evidence" value="ECO:0007669"/>
    <property type="project" value="UniProtKB-KW"/>
</dbReference>
<dbReference type="CDD" id="cd00207">
    <property type="entry name" value="fer2"/>
    <property type="match status" value="1"/>
</dbReference>
<reference evidence="8 9" key="1">
    <citation type="submission" date="2016-06" db="EMBL/GenBank/DDBJ databases">
        <title>Complete genome sequences of Bordetella bronchialis and Bordetella flabilis.</title>
        <authorList>
            <person name="LiPuma J.J."/>
            <person name="Spilker T."/>
        </authorList>
    </citation>
    <scope>NUCLEOTIDE SEQUENCE [LARGE SCALE GENOMIC DNA]</scope>
    <source>
        <strain evidence="8 9">AU10664</strain>
    </source>
</reference>
<sequence>MTMTQVTMEVNGAPVVDDAPPRMHLGDFLRDRLRLTGTHLGCEHGVCGGCTVLLDGEPVRSCISYAVACEGRRVTTIEGYEADPVMRRLREAFNRHHALQCGYCTPGMLATARDIVLRLPEADEARVRVELSGNLCRCTGYMGIVGAIMSVLRELREQPDADVDGLRAALAQGRGAAPVAVPGQRVFMAFTPSGSDVPRGGAAASSAGMGAAAPAVSGTPSGAAMPPGASAPRAPAAASAAAAGTAARTAPATAQPGAGKTNQIDGMFDVPFPAARVWAFMADLPAVAACLPGASIEEQQGERVKGTVSVKFGPMRAAFNGAARLERDDAAMRAVFRGAGQDTLSRSRANGDIVYRVEAAGADRARVHVELAYSLQGPLAQFSRSGLVQDFVRRMIADFGRNVAARMEGGGDAAPASFNASGMFFHVLWARIRRWFGRGV</sequence>
<dbReference type="InterPro" id="IPR006058">
    <property type="entry name" value="2Fe2S_fd_BS"/>
</dbReference>
<keyword evidence="1" id="KW-0001">2Fe-2S</keyword>
<dbReference type="Gene3D" id="3.30.530.20">
    <property type="match status" value="1"/>
</dbReference>
<dbReference type="InterPro" id="IPR036884">
    <property type="entry name" value="2Fe-2S-bd_dom_sf"/>
</dbReference>
<dbReference type="GO" id="GO:0016491">
    <property type="term" value="F:oxidoreductase activity"/>
    <property type="evidence" value="ECO:0007669"/>
    <property type="project" value="UniProtKB-KW"/>
</dbReference>
<dbReference type="InterPro" id="IPR023393">
    <property type="entry name" value="START-like_dom_sf"/>
</dbReference>
<keyword evidence="2" id="KW-0479">Metal-binding</keyword>
<evidence type="ECO:0000256" key="6">
    <source>
        <dbReference type="SAM" id="MobiDB-lite"/>
    </source>
</evidence>
<evidence type="ECO:0000256" key="5">
    <source>
        <dbReference type="ARBA" id="ARBA00023014"/>
    </source>
</evidence>
<dbReference type="Pfam" id="PF00111">
    <property type="entry name" value="Fer2"/>
    <property type="match status" value="1"/>
</dbReference>
<dbReference type="PANTHER" id="PTHR44379">
    <property type="entry name" value="OXIDOREDUCTASE WITH IRON-SULFUR SUBUNIT"/>
    <property type="match status" value="1"/>
</dbReference>
<evidence type="ECO:0000256" key="3">
    <source>
        <dbReference type="ARBA" id="ARBA00023002"/>
    </source>
</evidence>
<dbReference type="Gene3D" id="1.10.150.120">
    <property type="entry name" value="[2Fe-2S]-binding domain"/>
    <property type="match status" value="1"/>
</dbReference>
<dbReference type="Proteomes" id="UP000091926">
    <property type="component" value="Chromosome"/>
</dbReference>
<dbReference type="GO" id="GO:0051537">
    <property type="term" value="F:2 iron, 2 sulfur cluster binding"/>
    <property type="evidence" value="ECO:0007669"/>
    <property type="project" value="UniProtKB-KW"/>
</dbReference>
<evidence type="ECO:0000313" key="8">
    <source>
        <dbReference type="EMBL" id="ANN78078.1"/>
    </source>
</evidence>